<accession>A0A563UCC7</accession>
<dbReference type="AlphaFoldDB" id="A0A563UCC7"/>
<name>A0A563UCC7_9SPHI</name>
<proteinExistence type="predicted"/>
<evidence type="ECO:0000313" key="3">
    <source>
        <dbReference type="Proteomes" id="UP000320042"/>
    </source>
</evidence>
<dbReference type="EMBL" id="VOEJ01000005">
    <property type="protein sequence ID" value="TWR28909.1"/>
    <property type="molecule type" value="Genomic_DNA"/>
</dbReference>
<feature type="signal peptide" evidence="1">
    <location>
        <begin position="1"/>
        <end position="19"/>
    </location>
</feature>
<reference evidence="2 3" key="1">
    <citation type="submission" date="2019-07" db="EMBL/GenBank/DDBJ databases">
        <authorList>
            <person name="Kim J."/>
        </authorList>
    </citation>
    <scope>NUCLEOTIDE SEQUENCE [LARGE SCALE GENOMIC DNA]</scope>
    <source>
        <strain evidence="3">dk17</strain>
    </source>
</reference>
<gene>
    <name evidence="2" type="ORF">FPZ43_11630</name>
</gene>
<evidence type="ECO:0000313" key="2">
    <source>
        <dbReference type="EMBL" id="TWR28909.1"/>
    </source>
</evidence>
<keyword evidence="1" id="KW-0732">Signal</keyword>
<protein>
    <submittedName>
        <fullName evidence="2">Uncharacterized protein</fullName>
    </submittedName>
</protein>
<comment type="caution">
    <text evidence="2">The sequence shown here is derived from an EMBL/GenBank/DDBJ whole genome shotgun (WGS) entry which is preliminary data.</text>
</comment>
<keyword evidence="3" id="KW-1185">Reference proteome</keyword>
<sequence length="62" mass="7225">MKKLVIAILFIVSAQNTFAQTKQEVLKIFWPEEYKWKIGSNQKSGTQQMVELIPGNETLQNW</sequence>
<feature type="chain" id="PRO_5021774753" evidence="1">
    <location>
        <begin position="20"/>
        <end position="62"/>
    </location>
</feature>
<organism evidence="2 3">
    <name type="scientific">Mucilaginibacter pallidiroseus</name>
    <dbReference type="NCBI Taxonomy" id="2599295"/>
    <lineage>
        <taxon>Bacteria</taxon>
        <taxon>Pseudomonadati</taxon>
        <taxon>Bacteroidota</taxon>
        <taxon>Sphingobacteriia</taxon>
        <taxon>Sphingobacteriales</taxon>
        <taxon>Sphingobacteriaceae</taxon>
        <taxon>Mucilaginibacter</taxon>
    </lineage>
</organism>
<dbReference type="RefSeq" id="WP_146382095.1">
    <property type="nucleotide sequence ID" value="NZ_VOEJ01000005.1"/>
</dbReference>
<evidence type="ECO:0000256" key="1">
    <source>
        <dbReference type="SAM" id="SignalP"/>
    </source>
</evidence>
<dbReference type="OrthoDB" id="645785at2"/>
<dbReference type="Proteomes" id="UP000320042">
    <property type="component" value="Unassembled WGS sequence"/>
</dbReference>